<proteinExistence type="predicted"/>
<keyword evidence="1" id="KW-0812">Transmembrane</keyword>
<dbReference type="RefSeq" id="WP_012108248.1">
    <property type="nucleotide sequence ID" value="NC_009714.1"/>
</dbReference>
<dbReference type="OrthoDB" id="5363216at2"/>
<keyword evidence="1" id="KW-0472">Membrane</keyword>
<dbReference type="eggNOG" id="ENOG5031Q6Y">
    <property type="taxonomic scope" value="Bacteria"/>
</dbReference>
<dbReference type="Proteomes" id="UP000002407">
    <property type="component" value="Chromosome"/>
</dbReference>
<gene>
    <name evidence="2" type="ordered locus">CHAB381_0364</name>
</gene>
<evidence type="ECO:0000313" key="3">
    <source>
        <dbReference type="Proteomes" id="UP000002407"/>
    </source>
</evidence>
<protein>
    <submittedName>
        <fullName evidence="2">Uncharacterized protein</fullName>
    </submittedName>
</protein>
<dbReference type="AlphaFoldDB" id="A7I0C5"/>
<dbReference type="HOGENOM" id="CLU_1222915_0_0_7"/>
<keyword evidence="3" id="KW-1185">Reference proteome</keyword>
<feature type="transmembrane region" description="Helical" evidence="1">
    <location>
        <begin position="25"/>
        <end position="44"/>
    </location>
</feature>
<name>A7I0C5_CAMHC</name>
<accession>A7I0C5</accession>
<sequence>MSAVVNNQVAQNAPLFKFLGSFMKFLYILIIGLLLCGCTSEAIYNQNTEIAPVDNSLQIDKTLQKTFIYVDSEDFLNQNIAPSSHLGNDKSLDINLGKFASGASARFFKNYLTNISETTNQDVLNSNNLIIMPKITNFTYGFYSPDGIDVSAKPYVNYNLNLKIFKNQKLIYNKNISSNEKNYGEEQFFGSGDGLIDEIAPIFQKAIANDFNLHAIELIDTINLAK</sequence>
<dbReference type="KEGG" id="cha:CHAB381_0364"/>
<evidence type="ECO:0000256" key="1">
    <source>
        <dbReference type="SAM" id="Phobius"/>
    </source>
</evidence>
<organism evidence="2 3">
    <name type="scientific">Campylobacter hominis (strain ATCC BAA-381 / DSM 21671 / CCUG 45161 / LMG 19568 / NCTC 13146 / CH001A)</name>
    <dbReference type="NCBI Taxonomy" id="360107"/>
    <lineage>
        <taxon>Bacteria</taxon>
        <taxon>Pseudomonadati</taxon>
        <taxon>Campylobacterota</taxon>
        <taxon>Epsilonproteobacteria</taxon>
        <taxon>Campylobacterales</taxon>
        <taxon>Campylobacteraceae</taxon>
        <taxon>Campylobacter</taxon>
    </lineage>
</organism>
<keyword evidence="1" id="KW-1133">Transmembrane helix</keyword>
<dbReference type="STRING" id="360107.CHAB381_0364"/>
<dbReference type="EMBL" id="CP000776">
    <property type="protein sequence ID" value="ABS51833.1"/>
    <property type="molecule type" value="Genomic_DNA"/>
</dbReference>
<evidence type="ECO:0000313" key="2">
    <source>
        <dbReference type="EMBL" id="ABS51833.1"/>
    </source>
</evidence>
<reference evidence="3" key="1">
    <citation type="submission" date="2007-07" db="EMBL/GenBank/DDBJ databases">
        <title>Complete genome sequence of Campylobacter hominis ATCC BAA-381, a commensal isolated from the human gastrointestinal tract.</title>
        <authorList>
            <person name="Fouts D.E."/>
            <person name="Mongodin E.F."/>
            <person name="Puiu D."/>
            <person name="Sebastian Y."/>
            <person name="Miller W.G."/>
            <person name="Mandrell R.E."/>
            <person name="Nelson K.E."/>
        </authorList>
    </citation>
    <scope>NUCLEOTIDE SEQUENCE [LARGE SCALE GENOMIC DNA]</scope>
    <source>
        <strain evidence="3">ATCC BAA-381 / LMG 19568 / NCTC 13146 / CH001A</strain>
    </source>
</reference>